<organism evidence="3 4">
    <name type="scientific">Rhodococcus wratislaviensis</name>
    <name type="common">Tsukamurella wratislaviensis</name>
    <dbReference type="NCBI Taxonomy" id="44752"/>
    <lineage>
        <taxon>Bacteria</taxon>
        <taxon>Bacillati</taxon>
        <taxon>Actinomycetota</taxon>
        <taxon>Actinomycetes</taxon>
        <taxon>Mycobacteriales</taxon>
        <taxon>Nocardiaceae</taxon>
        <taxon>Rhodococcus</taxon>
    </lineage>
</organism>
<dbReference type="PANTHER" id="PTHR43437">
    <property type="entry name" value="HYDROXYACYL-THIOESTER DEHYDRATASE TYPE 2, MITOCHONDRIAL-RELATED"/>
    <property type="match status" value="1"/>
</dbReference>
<accession>A0A402CN05</accession>
<reference evidence="3 4" key="1">
    <citation type="submission" date="2018-11" db="EMBL/GenBank/DDBJ databases">
        <title>Microbial catabolism of amino acid.</title>
        <authorList>
            <person name="Hibi M."/>
            <person name="Ogawa J."/>
        </authorList>
    </citation>
    <scope>NUCLEOTIDE SEQUENCE [LARGE SCALE GENOMIC DNA]</scope>
    <source>
        <strain evidence="3 4">C31-06</strain>
    </source>
</reference>
<dbReference type="GO" id="GO:0006633">
    <property type="term" value="P:fatty acid biosynthetic process"/>
    <property type="evidence" value="ECO:0007669"/>
    <property type="project" value="TreeGrafter"/>
</dbReference>
<evidence type="ECO:0000313" key="3">
    <source>
        <dbReference type="EMBL" id="GCE44899.1"/>
    </source>
</evidence>
<dbReference type="GO" id="GO:0019171">
    <property type="term" value="F:(3R)-hydroxyacyl-[acyl-carrier-protein] dehydratase activity"/>
    <property type="evidence" value="ECO:0007669"/>
    <property type="project" value="TreeGrafter"/>
</dbReference>
<dbReference type="PANTHER" id="PTHR43437:SF3">
    <property type="entry name" value="HYDROXYACYL-THIOESTER DEHYDRATASE TYPE 2, MITOCHONDRIAL"/>
    <property type="match status" value="1"/>
</dbReference>
<protein>
    <submittedName>
        <fullName evidence="3">Aldehyde dehydrogenase, PaaZ</fullName>
    </submittedName>
</protein>
<dbReference type="EMBL" id="BHYM01000115">
    <property type="protein sequence ID" value="GCE44899.1"/>
    <property type="molecule type" value="Genomic_DNA"/>
</dbReference>
<keyword evidence="4" id="KW-1185">Reference proteome</keyword>
<sequence>MTEKSVREFAELTWDRHPLHLDPAYAAQTRFGGQIAHGALMLSLLLGLVKLDPRYVQCFYGLDDLKFRVPTYFGDIVRASSEVTEVRPRPDGQTAVVTCRGELKNQDDTTVLTGLFSFLVGGESTPASQAN</sequence>
<evidence type="ECO:0000256" key="1">
    <source>
        <dbReference type="ARBA" id="ARBA00005254"/>
    </source>
</evidence>
<name>A0A402CN05_RHOWR</name>
<comment type="caution">
    <text evidence="3">The sequence shown here is derived from an EMBL/GenBank/DDBJ whole genome shotgun (WGS) entry which is preliminary data.</text>
</comment>
<dbReference type="AlphaFoldDB" id="A0A402CN05"/>
<dbReference type="Pfam" id="PF01575">
    <property type="entry name" value="MaoC_dehydratas"/>
    <property type="match status" value="1"/>
</dbReference>
<comment type="similarity">
    <text evidence="1">Belongs to the enoyl-CoA hydratase/isomerase family.</text>
</comment>
<gene>
    <name evidence="3" type="ORF">Rhow_000525</name>
</gene>
<dbReference type="Proteomes" id="UP000287519">
    <property type="component" value="Unassembled WGS sequence"/>
</dbReference>
<dbReference type="InterPro" id="IPR002539">
    <property type="entry name" value="MaoC-like_dom"/>
</dbReference>
<dbReference type="InterPro" id="IPR050965">
    <property type="entry name" value="UPF0336/Enoyl-CoA_hydratase"/>
</dbReference>
<feature type="domain" description="MaoC-like" evidence="2">
    <location>
        <begin position="1"/>
        <end position="90"/>
    </location>
</feature>
<proteinExistence type="inferred from homology"/>
<evidence type="ECO:0000259" key="2">
    <source>
        <dbReference type="Pfam" id="PF01575"/>
    </source>
</evidence>
<dbReference type="Gene3D" id="3.10.129.10">
    <property type="entry name" value="Hotdog Thioesterase"/>
    <property type="match status" value="1"/>
</dbReference>
<evidence type="ECO:0000313" key="4">
    <source>
        <dbReference type="Proteomes" id="UP000287519"/>
    </source>
</evidence>
<dbReference type="InterPro" id="IPR029069">
    <property type="entry name" value="HotDog_dom_sf"/>
</dbReference>
<dbReference type="SUPFAM" id="SSF54637">
    <property type="entry name" value="Thioesterase/thiol ester dehydrase-isomerase"/>
    <property type="match status" value="1"/>
</dbReference>